<evidence type="ECO:0008006" key="3">
    <source>
        <dbReference type="Google" id="ProtNLM"/>
    </source>
</evidence>
<gene>
    <name evidence="1" type="ORF">HID58_076754</name>
</gene>
<protein>
    <recommendedName>
        <fullName evidence="3">Transposase MuDR plant domain-containing protein</fullName>
    </recommendedName>
</protein>
<comment type="caution">
    <text evidence="1">The sequence shown here is derived from an EMBL/GenBank/DDBJ whole genome shotgun (WGS) entry which is preliminary data.</text>
</comment>
<reference evidence="1 2" key="1">
    <citation type="submission" date="2021-05" db="EMBL/GenBank/DDBJ databases">
        <title>Genome Assembly of Synthetic Allotetraploid Brassica napus Reveals Homoeologous Exchanges between Subgenomes.</title>
        <authorList>
            <person name="Davis J.T."/>
        </authorList>
    </citation>
    <scope>NUCLEOTIDE SEQUENCE [LARGE SCALE GENOMIC DNA]</scope>
    <source>
        <strain evidence="2">cv. Da-Ae</strain>
        <tissue evidence="1">Seedling</tissue>
    </source>
</reference>
<name>A0ABQ7YNC2_BRANA</name>
<accession>A0ABQ7YNC2</accession>
<proteinExistence type="predicted"/>
<evidence type="ECO:0000313" key="2">
    <source>
        <dbReference type="Proteomes" id="UP000824890"/>
    </source>
</evidence>
<sequence length="589" mass="66837">MLYSSTKISTKTNIELSTGRERDKSPYPGLLEAVFTSHSEWTIYTQKGPNLVNAHGFGYRQKQRFFGHDLTKIPSFKPRGFADKTRVSESRETEIWLRRVQRSVTDTKRRQRRGSAGGLRDWCERQRNNELVQVQAMEHLVRVVVGEWQRLAHGTWRFDMDHTQVKYDIVLRENETYGGLVARVRGKYRVLPSEPVALTYDFPEWMKVPGDYTTPPVDILEDKDVELFMAVRMDYVNLTLCVAYGNVEVGRYHTMQREEFGLTEDETDVVPPKPIPWRVSEEKLMTICSSEQMVEIRRNAVRLTRDEIFQPLMVIDENSPQTDSSDEMDIFTPNAEGMIRLEEIPTEPPAGANLTLAIATTNDVNGGRVGSYVKGKGVMTGPDIRGGQLFGLQMGSGSGFANTEGADVVLEEDEAYAGEQKVFVDRDAKKVHMSLHALANKYIYFVRKSEPGKVVLECSGVNYHWRVYATKITGCPRFEIKTLDSNHRCTVSERGQFRRHATSSIVGGMMRGKYVGTGSGPRPGALREMMRTDHSVPISYWTAWKSREISIENGRRNMSGALKRRRTCSICGGTDHNKLAANFELFAML</sequence>
<evidence type="ECO:0000313" key="1">
    <source>
        <dbReference type="EMBL" id="KAH0869732.1"/>
    </source>
</evidence>
<keyword evidence="2" id="KW-1185">Reference proteome</keyword>
<organism evidence="1 2">
    <name type="scientific">Brassica napus</name>
    <name type="common">Rape</name>
    <dbReference type="NCBI Taxonomy" id="3708"/>
    <lineage>
        <taxon>Eukaryota</taxon>
        <taxon>Viridiplantae</taxon>
        <taxon>Streptophyta</taxon>
        <taxon>Embryophyta</taxon>
        <taxon>Tracheophyta</taxon>
        <taxon>Spermatophyta</taxon>
        <taxon>Magnoliopsida</taxon>
        <taxon>eudicotyledons</taxon>
        <taxon>Gunneridae</taxon>
        <taxon>Pentapetalae</taxon>
        <taxon>rosids</taxon>
        <taxon>malvids</taxon>
        <taxon>Brassicales</taxon>
        <taxon>Brassicaceae</taxon>
        <taxon>Brassiceae</taxon>
        <taxon>Brassica</taxon>
    </lineage>
</organism>
<dbReference type="EMBL" id="JAGKQM010000017">
    <property type="protein sequence ID" value="KAH0869732.1"/>
    <property type="molecule type" value="Genomic_DNA"/>
</dbReference>
<dbReference type="Proteomes" id="UP000824890">
    <property type="component" value="Unassembled WGS sequence"/>
</dbReference>